<gene>
    <name evidence="1" type="ORF">HB902_12975</name>
</gene>
<sequence>MSLTKIFSGIFLVVYGVIFINIVYNILQTKTGFGFPIWIQIVLGACFLVMTLSNFKQSHYVFGGIFASAVVLVAVSVVMTSIT</sequence>
<accession>A0A7X0XLK4</accession>
<comment type="caution">
    <text evidence="1">The sequence shown here is derived from an EMBL/GenBank/DDBJ whole genome shotgun (WGS) entry which is preliminary data.</text>
</comment>
<dbReference type="RefSeq" id="WP_185358834.1">
    <property type="nucleotide sequence ID" value="NZ_JAARON010000010.1"/>
</dbReference>
<dbReference type="AlphaFoldDB" id="A0A7X0XLK4"/>
<proteinExistence type="predicted"/>
<reference evidence="1 2" key="1">
    <citation type="submission" date="2020-03" db="EMBL/GenBank/DDBJ databases">
        <title>Soil Listeria distribution.</title>
        <authorList>
            <person name="Liao J."/>
            <person name="Wiedmann M."/>
        </authorList>
    </citation>
    <scope>NUCLEOTIDE SEQUENCE [LARGE SCALE GENOMIC DNA]</scope>
    <source>
        <strain evidence="1 2">FSL L7-1387</strain>
    </source>
</reference>
<evidence type="ECO:0000313" key="2">
    <source>
        <dbReference type="Proteomes" id="UP000541955"/>
    </source>
</evidence>
<name>A0A7X0XLK4_9LIST</name>
<organism evidence="1 2">
    <name type="scientific">Listeria booriae</name>
    <dbReference type="NCBI Taxonomy" id="1552123"/>
    <lineage>
        <taxon>Bacteria</taxon>
        <taxon>Bacillati</taxon>
        <taxon>Bacillota</taxon>
        <taxon>Bacilli</taxon>
        <taxon>Bacillales</taxon>
        <taxon>Listeriaceae</taxon>
        <taxon>Listeria</taxon>
    </lineage>
</organism>
<protein>
    <submittedName>
        <fullName evidence="1">Uncharacterized protein</fullName>
    </submittedName>
</protein>
<dbReference type="Proteomes" id="UP000541955">
    <property type="component" value="Unassembled WGS sequence"/>
</dbReference>
<dbReference type="EMBL" id="JAARRW010000005">
    <property type="protein sequence ID" value="MBC1562988.1"/>
    <property type="molecule type" value="Genomic_DNA"/>
</dbReference>
<evidence type="ECO:0000313" key="1">
    <source>
        <dbReference type="EMBL" id="MBC1562988.1"/>
    </source>
</evidence>